<dbReference type="Pfam" id="PF13377">
    <property type="entry name" value="Peripla_BP_3"/>
    <property type="match status" value="1"/>
</dbReference>
<dbReference type="InterPro" id="IPR000843">
    <property type="entry name" value="HTH_LacI"/>
</dbReference>
<dbReference type="Proteomes" id="UP000199482">
    <property type="component" value="Chromosome I"/>
</dbReference>
<dbReference type="SUPFAM" id="SSF47413">
    <property type="entry name" value="lambda repressor-like DNA-binding domains"/>
    <property type="match status" value="1"/>
</dbReference>
<keyword evidence="1" id="KW-0805">Transcription regulation</keyword>
<dbReference type="CDD" id="cd06267">
    <property type="entry name" value="PBP1_LacI_sugar_binding-like"/>
    <property type="match status" value="1"/>
</dbReference>
<dbReference type="SUPFAM" id="SSF53822">
    <property type="entry name" value="Periplasmic binding protein-like I"/>
    <property type="match status" value="1"/>
</dbReference>
<dbReference type="GO" id="GO:0000976">
    <property type="term" value="F:transcription cis-regulatory region binding"/>
    <property type="evidence" value="ECO:0007669"/>
    <property type="project" value="TreeGrafter"/>
</dbReference>
<gene>
    <name evidence="6" type="ORF">SAMN04489721_1984</name>
</gene>
<evidence type="ECO:0000256" key="2">
    <source>
        <dbReference type="ARBA" id="ARBA00023125"/>
    </source>
</evidence>
<dbReference type="AlphaFoldDB" id="A0A1H1VE98"/>
<evidence type="ECO:0000259" key="5">
    <source>
        <dbReference type="PROSITE" id="PS50932"/>
    </source>
</evidence>
<dbReference type="CDD" id="cd01392">
    <property type="entry name" value="HTH_LacI"/>
    <property type="match status" value="1"/>
</dbReference>
<keyword evidence="2 6" id="KW-0238">DNA-binding</keyword>
<protein>
    <submittedName>
        <fullName evidence="6">DNA-binding transcriptional regulator, LacI/PurR family</fullName>
    </submittedName>
</protein>
<organism evidence="6 7">
    <name type="scientific">Agromyces flavus</name>
    <dbReference type="NCBI Taxonomy" id="589382"/>
    <lineage>
        <taxon>Bacteria</taxon>
        <taxon>Bacillati</taxon>
        <taxon>Actinomycetota</taxon>
        <taxon>Actinomycetes</taxon>
        <taxon>Micrococcales</taxon>
        <taxon>Microbacteriaceae</taxon>
        <taxon>Agromyces</taxon>
    </lineage>
</organism>
<proteinExistence type="predicted"/>
<evidence type="ECO:0000256" key="1">
    <source>
        <dbReference type="ARBA" id="ARBA00023015"/>
    </source>
</evidence>
<dbReference type="Pfam" id="PF00356">
    <property type="entry name" value="LacI"/>
    <property type="match status" value="1"/>
</dbReference>
<dbReference type="PANTHER" id="PTHR30146:SF109">
    <property type="entry name" value="HTH-TYPE TRANSCRIPTIONAL REGULATOR GALS"/>
    <property type="match status" value="1"/>
</dbReference>
<dbReference type="SMART" id="SM00354">
    <property type="entry name" value="HTH_LACI"/>
    <property type="match status" value="1"/>
</dbReference>
<evidence type="ECO:0000313" key="7">
    <source>
        <dbReference type="Proteomes" id="UP000199482"/>
    </source>
</evidence>
<dbReference type="Gene3D" id="3.40.50.2300">
    <property type="match status" value="2"/>
</dbReference>
<evidence type="ECO:0000256" key="3">
    <source>
        <dbReference type="ARBA" id="ARBA00023163"/>
    </source>
</evidence>
<dbReference type="PANTHER" id="PTHR30146">
    <property type="entry name" value="LACI-RELATED TRANSCRIPTIONAL REPRESSOR"/>
    <property type="match status" value="1"/>
</dbReference>
<feature type="region of interest" description="Disordered" evidence="4">
    <location>
        <begin position="334"/>
        <end position="365"/>
    </location>
</feature>
<sequence length="365" mass="38957">MGATLHDVARVAGVSIKTVSNVVHDYPHVRPQTRERVLSAIRELGYRPNVSARGLRSGRTGVIGLAVPSLRENYFAELADSVIRAAERRDLSVLIEQTNGDREKELRSLSGGRLHLTDGLLFSPVSLGQADAEALDVSIPLVLLGERIFGGPTDHVTMHNVTSARAAVEHLLGFGRTRIALIGAPESPHGDASSGSLRLDGYRQALAAAGIADDSRLIRVAQPWNRETGAAATWRMIDEGVSFDAVFALNDTLGLGVLRSLGEAGLRVPEDVAVIGFDNIDESRFSVPSMSSVDPGRDEIAEIAVELLSERILEKGERRPPRQVKPEFRIVVRESTGGVAPPHEPGVVGGTEADGARSASSAVNT</sequence>
<dbReference type="Gene3D" id="1.10.260.40">
    <property type="entry name" value="lambda repressor-like DNA-binding domains"/>
    <property type="match status" value="1"/>
</dbReference>
<dbReference type="PROSITE" id="PS50932">
    <property type="entry name" value="HTH_LACI_2"/>
    <property type="match status" value="1"/>
</dbReference>
<evidence type="ECO:0000256" key="4">
    <source>
        <dbReference type="SAM" id="MobiDB-lite"/>
    </source>
</evidence>
<dbReference type="STRING" id="589382.SAMN04489721_1984"/>
<name>A0A1H1VE98_9MICO</name>
<keyword evidence="3" id="KW-0804">Transcription</keyword>
<evidence type="ECO:0000313" key="6">
    <source>
        <dbReference type="EMBL" id="SDS82950.1"/>
    </source>
</evidence>
<accession>A0A1H1VE98</accession>
<dbReference type="InterPro" id="IPR046335">
    <property type="entry name" value="LacI/GalR-like_sensor"/>
</dbReference>
<dbReference type="InterPro" id="IPR010982">
    <property type="entry name" value="Lambda_DNA-bd_dom_sf"/>
</dbReference>
<feature type="domain" description="HTH lacI-type" evidence="5">
    <location>
        <begin position="3"/>
        <end position="57"/>
    </location>
</feature>
<dbReference type="OrthoDB" id="2854648at2"/>
<dbReference type="InterPro" id="IPR028082">
    <property type="entry name" value="Peripla_BP_I"/>
</dbReference>
<reference evidence="7" key="1">
    <citation type="submission" date="2016-10" db="EMBL/GenBank/DDBJ databases">
        <authorList>
            <person name="Varghese N."/>
            <person name="Submissions S."/>
        </authorList>
    </citation>
    <scope>NUCLEOTIDE SEQUENCE [LARGE SCALE GENOMIC DNA]</scope>
    <source>
        <strain evidence="7">CPCC 202695</strain>
    </source>
</reference>
<dbReference type="EMBL" id="LT629755">
    <property type="protein sequence ID" value="SDS82950.1"/>
    <property type="molecule type" value="Genomic_DNA"/>
</dbReference>
<dbReference type="PROSITE" id="PS00356">
    <property type="entry name" value="HTH_LACI_1"/>
    <property type="match status" value="1"/>
</dbReference>
<dbReference type="RefSeq" id="WP_092671649.1">
    <property type="nucleotide sequence ID" value="NZ_BMDN01000001.1"/>
</dbReference>
<dbReference type="GO" id="GO:0003700">
    <property type="term" value="F:DNA-binding transcription factor activity"/>
    <property type="evidence" value="ECO:0007669"/>
    <property type="project" value="TreeGrafter"/>
</dbReference>